<dbReference type="EMBL" id="BOLY01000001">
    <property type="protein sequence ID" value="GIZ38854.1"/>
    <property type="molecule type" value="Genomic_DNA"/>
</dbReference>
<dbReference type="Gene3D" id="1.10.510.10">
    <property type="entry name" value="Transferase(Phosphotransferase) domain 1"/>
    <property type="match status" value="1"/>
</dbReference>
<dbReference type="AlphaFoldDB" id="A0A9P3C9H9"/>
<dbReference type="GO" id="GO:0005524">
    <property type="term" value="F:ATP binding"/>
    <property type="evidence" value="ECO:0007669"/>
    <property type="project" value="InterPro"/>
</dbReference>
<dbReference type="Pfam" id="PF00069">
    <property type="entry name" value="Pkinase"/>
    <property type="match status" value="1"/>
</dbReference>
<dbReference type="PANTHER" id="PTHR33112:SF10">
    <property type="entry name" value="TOL"/>
    <property type="match status" value="1"/>
</dbReference>
<protein>
    <recommendedName>
        <fullName evidence="2">Protein kinase domain-containing protein</fullName>
    </recommendedName>
</protein>
<evidence type="ECO:0000313" key="4">
    <source>
        <dbReference type="Proteomes" id="UP000825890"/>
    </source>
</evidence>
<evidence type="ECO:0000313" key="3">
    <source>
        <dbReference type="EMBL" id="GIZ38854.1"/>
    </source>
</evidence>
<accession>A0A9P3C9H9</accession>
<dbReference type="SMART" id="SM00220">
    <property type="entry name" value="S_TKc"/>
    <property type="match status" value="1"/>
</dbReference>
<feature type="region of interest" description="Disordered" evidence="1">
    <location>
        <begin position="290"/>
        <end position="317"/>
    </location>
</feature>
<dbReference type="SUPFAM" id="SSF56112">
    <property type="entry name" value="Protein kinase-like (PK-like)"/>
    <property type="match status" value="1"/>
</dbReference>
<proteinExistence type="predicted"/>
<feature type="compositionally biased region" description="Low complexity" evidence="1">
    <location>
        <begin position="302"/>
        <end position="317"/>
    </location>
</feature>
<dbReference type="RefSeq" id="XP_044653341.1">
    <property type="nucleotide sequence ID" value="XM_044797406.1"/>
</dbReference>
<reference evidence="3 4" key="1">
    <citation type="submission" date="2021-01" db="EMBL/GenBank/DDBJ databases">
        <title>Cercospora kikuchii MAFF 305040 whole genome shotgun sequence.</title>
        <authorList>
            <person name="Kashiwa T."/>
            <person name="Suzuki T."/>
        </authorList>
    </citation>
    <scope>NUCLEOTIDE SEQUENCE [LARGE SCALE GENOMIC DNA]</scope>
    <source>
        <strain evidence="3 4">MAFF 305040</strain>
    </source>
</reference>
<dbReference type="Proteomes" id="UP000825890">
    <property type="component" value="Unassembled WGS sequence"/>
</dbReference>
<dbReference type="InterPro" id="IPR011009">
    <property type="entry name" value="Kinase-like_dom_sf"/>
</dbReference>
<dbReference type="PANTHER" id="PTHR33112">
    <property type="entry name" value="DOMAIN PROTEIN, PUTATIVE-RELATED"/>
    <property type="match status" value="1"/>
</dbReference>
<gene>
    <name evidence="3" type="ORF">CKM354_000225300</name>
</gene>
<sequence>MTAKKAQNDLFRKLRNTRQESVWCRKNFVPQDKFAELITPEAIRACLPNATANLLRYVREQALKLFAILLSVRREDSLYDLMEQLSRFDVTDSHLPLAQLKDDDALQRPFDSWSETLREDFFVGQWEFLAPVFDTETFQLRCEAYDILPLIEMEQHCSTGYFGEVKRAFIHQAHHRGFSRKGEDLCIAIKEFKAQRPLSASIVNQAEVAKEAFEQEVKALESSPPHKHLIQRVAALVLDGKYLLLSMWADGGDLERFWHEQPRPKLTVTLVKEVLVQLLGLAQAIESFQTQPRRDSGRTRVETVTTGGSNSNSTATPTLNLEGMALGDDAKVYWRHGDLKPSNILRCKDDSYLGVLKIGDLGLAKRHTQATGERQIPTGAKYGTTEYEPPEATLALSRPRSRLYDIWSFGCIMLEMVIWMLYGNDDWQRFKSQEMSAVTPGAFYDTNGRQSRLRPAISSLINGILERDSECTRRQPSAIRDLLHLIQQDLLVVQESRLRARKLVERLVQILENCQELGDLYLFSGLPRSPSRLPESSPKGLLQVQGGAGNSGYVRGHKACLPHPSFQMHTNALMQDLNPDDWSFSLDNTFARGVLHAIGPNSEGRQHSATTNFCDICRSISFRSKLWLKISLADLRSRASSCVLCGLFWHAAKSRLRFPEDDLPIEISRAGSRISINQRNQLSRVLSICQVPDQPDARNNSKIQVGLPLLFGNGTPDYFTLLKSWLADCDVNHPGCGHGPDRSSRGIPTHPTRLIDIGTMNSAVVRLIDTEVLAIPEKQKLRYVALSYQWGHDGSHQYLYTTKTNIAAHRTGIHLDGMPRLFRDVIHSIRHFGLRYLWIDSLCIIQGKDGDFQQEAARMDAIFSGAYCVIAASRASGASDGILEERVPRRFVEMPSDSGSKVFVCEDVDDFQRDVIDGELSQRGWVLQERALARRTIYFCAQQTYWECGQGIRCETFTKMNNKQASFLGDPDFPRVAEKDSKGARIRLYQALYEKYSRLRFSHDSDRPVAIAGLEQRLLKAFSTGGGFGVFVRYLPRCILWCRADDQPLVPISFPAEHEIVPSWSWMKYKGAITFLDAPFGDVEWNNPDFAWPWVDPHTELAGSTKRMPPGTEKRGLQVTLREFVPKAVGGSAVGDAGTYQIRLDRPSSGHGGLKCVVVGKHKAVYGSNKSTCYVLLVEKEAGSEFYARRGVGIVPQSCIRSAGSGFEAIII</sequence>
<organism evidence="3 4">
    <name type="scientific">Cercospora kikuchii</name>
    <dbReference type="NCBI Taxonomy" id="84275"/>
    <lineage>
        <taxon>Eukaryota</taxon>
        <taxon>Fungi</taxon>
        <taxon>Dikarya</taxon>
        <taxon>Ascomycota</taxon>
        <taxon>Pezizomycotina</taxon>
        <taxon>Dothideomycetes</taxon>
        <taxon>Dothideomycetidae</taxon>
        <taxon>Mycosphaerellales</taxon>
        <taxon>Mycosphaerellaceae</taxon>
        <taxon>Cercospora</taxon>
    </lineage>
</organism>
<dbReference type="OrthoDB" id="3830482at2759"/>
<feature type="domain" description="Protein kinase" evidence="2">
    <location>
        <begin position="151"/>
        <end position="511"/>
    </location>
</feature>
<comment type="caution">
    <text evidence="3">The sequence shown here is derived from an EMBL/GenBank/DDBJ whole genome shotgun (WGS) entry which is preliminary data.</text>
</comment>
<dbReference type="InterPro" id="IPR010730">
    <property type="entry name" value="HET"/>
</dbReference>
<feature type="compositionally biased region" description="Basic and acidic residues" evidence="1">
    <location>
        <begin position="292"/>
        <end position="301"/>
    </location>
</feature>
<dbReference type="PROSITE" id="PS50011">
    <property type="entry name" value="PROTEIN_KINASE_DOM"/>
    <property type="match status" value="1"/>
</dbReference>
<dbReference type="GO" id="GO:0004672">
    <property type="term" value="F:protein kinase activity"/>
    <property type="evidence" value="ECO:0007669"/>
    <property type="project" value="InterPro"/>
</dbReference>
<dbReference type="InterPro" id="IPR000719">
    <property type="entry name" value="Prot_kinase_dom"/>
</dbReference>
<evidence type="ECO:0000259" key="2">
    <source>
        <dbReference type="PROSITE" id="PS50011"/>
    </source>
</evidence>
<name>A0A9P3C9H9_9PEZI</name>
<keyword evidence="4" id="KW-1185">Reference proteome</keyword>
<dbReference type="GeneID" id="68287828"/>
<dbReference type="Pfam" id="PF06985">
    <property type="entry name" value="HET"/>
    <property type="match status" value="1"/>
</dbReference>
<evidence type="ECO:0000256" key="1">
    <source>
        <dbReference type="SAM" id="MobiDB-lite"/>
    </source>
</evidence>